<reference evidence="3" key="1">
    <citation type="submission" date="2018-07" db="EMBL/GenBank/DDBJ databases">
        <title>Genome sequencing of Paracoccus sp. SC2-6.</title>
        <authorList>
            <person name="Heo J."/>
            <person name="Kim S.-J."/>
            <person name="Kwon S.-W."/>
        </authorList>
    </citation>
    <scope>NUCLEOTIDE SEQUENCE [LARGE SCALE GENOMIC DNA]</scope>
    <source>
        <strain evidence="3">SC2-6</strain>
    </source>
</reference>
<proteinExistence type="predicted"/>
<name>A0A344PK25_9RHOB</name>
<dbReference type="InterPro" id="IPR045465">
    <property type="entry name" value="Trans_reg_dom"/>
</dbReference>
<dbReference type="EMBL" id="CP030918">
    <property type="protein sequence ID" value="AXC49730.1"/>
    <property type="molecule type" value="Genomic_DNA"/>
</dbReference>
<dbReference type="Pfam" id="PF20109">
    <property type="entry name" value="Trans_reg_dom"/>
    <property type="match status" value="1"/>
</dbReference>
<dbReference type="Proteomes" id="UP000252023">
    <property type="component" value="Chromosome"/>
</dbReference>
<organism evidence="2 3">
    <name type="scientific">Paracoccus suum</name>
    <dbReference type="NCBI Taxonomy" id="2259340"/>
    <lineage>
        <taxon>Bacteria</taxon>
        <taxon>Pseudomonadati</taxon>
        <taxon>Pseudomonadota</taxon>
        <taxon>Alphaproteobacteria</taxon>
        <taxon>Rhodobacterales</taxon>
        <taxon>Paracoccaceae</taxon>
        <taxon>Paracoccus</taxon>
    </lineage>
</organism>
<gene>
    <name evidence="2" type="ORF">DRW48_08535</name>
</gene>
<protein>
    <recommendedName>
        <fullName evidence="1">Transcriptional regulator-like domain-containing protein</fullName>
    </recommendedName>
</protein>
<dbReference type="AlphaFoldDB" id="A0A344PK25"/>
<evidence type="ECO:0000313" key="3">
    <source>
        <dbReference type="Proteomes" id="UP000252023"/>
    </source>
</evidence>
<keyword evidence="3" id="KW-1185">Reference proteome</keyword>
<dbReference type="KEGG" id="pars:DRW48_08535"/>
<evidence type="ECO:0000313" key="2">
    <source>
        <dbReference type="EMBL" id="AXC49730.1"/>
    </source>
</evidence>
<accession>A0A344PK25</accession>
<dbReference type="RefSeq" id="WP_114076038.1">
    <property type="nucleotide sequence ID" value="NZ_CP030918.1"/>
</dbReference>
<sequence>MTPDTREWRSSTTYDYLDRADVDALAWECLRRNLDYQRDYANSIRTASELGPETEAIGDRWGLRFPRQAEPECTRTTGFLDAGS</sequence>
<dbReference type="OrthoDB" id="8654520at2"/>
<feature type="domain" description="Transcriptional regulator-like" evidence="1">
    <location>
        <begin position="7"/>
        <end position="66"/>
    </location>
</feature>
<evidence type="ECO:0000259" key="1">
    <source>
        <dbReference type="Pfam" id="PF20109"/>
    </source>
</evidence>